<feature type="domain" description="Cyclin N-terminal" evidence="7">
    <location>
        <begin position="59"/>
        <end position="148"/>
    </location>
</feature>
<keyword evidence="3 5" id="KW-0560">Oxidoreductase</keyword>
<accession>A0A915PBR5</accession>
<dbReference type="CDD" id="cd20557">
    <property type="entry name" value="CYCLIN_ScPCL1-like"/>
    <property type="match status" value="1"/>
</dbReference>
<dbReference type="WBParaSite" id="sdigi.contig100.g4312.t1">
    <property type="protein sequence ID" value="sdigi.contig100.g4312.t1"/>
    <property type="gene ID" value="sdigi.contig100.g4312"/>
</dbReference>
<name>A0A915PBR5_9BILA</name>
<evidence type="ECO:0000313" key="9">
    <source>
        <dbReference type="WBParaSite" id="sdigi.contig100.g4312.t1"/>
    </source>
</evidence>
<sequence>MSPVSPSFKHLQQRLRRSLCYGNRRMKSLPFPLSELAMNYFDKHCPYDYMSMDLATSLARNGCVDACTFLVAMVYLDRLRTSDKTCFEASDPSELYLAALVIAGKYLHDVGQREFIYNDEWAASASTSLRRVNEMELTLLDALRWNISVSNVEFMHILEEAEIWVAKNNFCRRGFLTYNEVAILNSRINLLSDYVKPLIISLAAFTIIYSAAFVSVVAFTHVTISASLQRDLVDNDKYMLSTISTAGSTTQMLKAFSLLHENSYKCKENQDNCIGFFWLCSWSVCAMRVCVIGAGASGLPAIKECRAVGLDVIGYERTSDIGGLWNYRPELTVS</sequence>
<organism evidence="8 9">
    <name type="scientific">Setaria digitata</name>
    <dbReference type="NCBI Taxonomy" id="48799"/>
    <lineage>
        <taxon>Eukaryota</taxon>
        <taxon>Metazoa</taxon>
        <taxon>Ecdysozoa</taxon>
        <taxon>Nematoda</taxon>
        <taxon>Chromadorea</taxon>
        <taxon>Rhabditida</taxon>
        <taxon>Spirurina</taxon>
        <taxon>Spiruromorpha</taxon>
        <taxon>Filarioidea</taxon>
        <taxon>Setariidae</taxon>
        <taxon>Setaria</taxon>
    </lineage>
</organism>
<dbReference type="SUPFAM" id="SSF51905">
    <property type="entry name" value="FAD/NAD(P)-binding domain"/>
    <property type="match status" value="1"/>
</dbReference>
<comment type="cofactor">
    <cofactor evidence="5">
        <name>FAD</name>
        <dbReference type="ChEBI" id="CHEBI:57692"/>
    </cofactor>
</comment>
<dbReference type="AlphaFoldDB" id="A0A915PBR5"/>
<dbReference type="GO" id="GO:0050661">
    <property type="term" value="F:NADP binding"/>
    <property type="evidence" value="ECO:0007669"/>
    <property type="project" value="InterPro"/>
</dbReference>
<dbReference type="GO" id="GO:0005634">
    <property type="term" value="C:nucleus"/>
    <property type="evidence" value="ECO:0007669"/>
    <property type="project" value="TreeGrafter"/>
</dbReference>
<dbReference type="Proteomes" id="UP000887581">
    <property type="component" value="Unplaced"/>
</dbReference>
<keyword evidence="5" id="KW-0503">Monooxygenase</keyword>
<evidence type="ECO:0000259" key="7">
    <source>
        <dbReference type="Pfam" id="PF00134"/>
    </source>
</evidence>
<evidence type="ECO:0000256" key="4">
    <source>
        <dbReference type="ARBA" id="ARBA00038508"/>
    </source>
</evidence>
<protein>
    <recommendedName>
        <fullName evidence="5">Flavin-containing monooxygenase</fullName>
        <ecNumber evidence="5">1.-.-.-</ecNumber>
    </recommendedName>
</protein>
<dbReference type="Gene3D" id="1.10.472.10">
    <property type="entry name" value="Cyclin-like"/>
    <property type="match status" value="1"/>
</dbReference>
<dbReference type="PANTHER" id="PTHR15615:SF108">
    <property type="entry name" value="PROTEIN CNPPD1"/>
    <property type="match status" value="1"/>
</dbReference>
<proteinExistence type="inferred from homology"/>
<dbReference type="InterPro" id="IPR006671">
    <property type="entry name" value="Cyclin_N"/>
</dbReference>
<dbReference type="InterPro" id="IPR036915">
    <property type="entry name" value="Cyclin-like_sf"/>
</dbReference>
<feature type="transmembrane region" description="Helical" evidence="6">
    <location>
        <begin position="198"/>
        <end position="220"/>
    </location>
</feature>
<evidence type="ECO:0000256" key="2">
    <source>
        <dbReference type="ARBA" id="ARBA00022827"/>
    </source>
</evidence>
<keyword evidence="8" id="KW-1185">Reference proteome</keyword>
<dbReference type="Gene3D" id="3.50.50.60">
    <property type="entry name" value="FAD/NAD(P)-binding domain"/>
    <property type="match status" value="1"/>
</dbReference>
<evidence type="ECO:0000256" key="5">
    <source>
        <dbReference type="RuleBase" id="RU361177"/>
    </source>
</evidence>
<dbReference type="InterPro" id="IPR036188">
    <property type="entry name" value="FAD/NAD-bd_sf"/>
</dbReference>
<dbReference type="EC" id="1.-.-.-" evidence="5"/>
<keyword evidence="6" id="KW-1133">Transmembrane helix</keyword>
<evidence type="ECO:0000256" key="6">
    <source>
        <dbReference type="SAM" id="Phobius"/>
    </source>
</evidence>
<dbReference type="GO" id="GO:0019901">
    <property type="term" value="F:protein kinase binding"/>
    <property type="evidence" value="ECO:0007669"/>
    <property type="project" value="InterPro"/>
</dbReference>
<comment type="similarity">
    <text evidence="4">Belongs to the CNPPD1 family.</text>
</comment>
<evidence type="ECO:0000256" key="3">
    <source>
        <dbReference type="ARBA" id="ARBA00023002"/>
    </source>
</evidence>
<dbReference type="InterPro" id="IPR020946">
    <property type="entry name" value="Flavin_mOase-like"/>
</dbReference>
<dbReference type="GO" id="GO:0000307">
    <property type="term" value="C:cyclin-dependent protein kinase holoenzyme complex"/>
    <property type="evidence" value="ECO:0007669"/>
    <property type="project" value="TreeGrafter"/>
</dbReference>
<keyword evidence="2 5" id="KW-0274">FAD</keyword>
<dbReference type="Pfam" id="PF00743">
    <property type="entry name" value="FMO-like"/>
    <property type="match status" value="1"/>
</dbReference>
<dbReference type="PANTHER" id="PTHR15615">
    <property type="match status" value="1"/>
</dbReference>
<dbReference type="SUPFAM" id="SSF47954">
    <property type="entry name" value="Cyclin-like"/>
    <property type="match status" value="1"/>
</dbReference>
<keyword evidence="6" id="KW-0812">Transmembrane</keyword>
<comment type="similarity">
    <text evidence="5">Belongs to the FMO family.</text>
</comment>
<keyword evidence="1 5" id="KW-0285">Flavoprotein</keyword>
<dbReference type="GO" id="GO:0016538">
    <property type="term" value="F:cyclin-dependent protein serine/threonine kinase regulator activity"/>
    <property type="evidence" value="ECO:0007669"/>
    <property type="project" value="TreeGrafter"/>
</dbReference>
<dbReference type="InterPro" id="IPR013922">
    <property type="entry name" value="Cyclin_PHO80-like"/>
</dbReference>
<keyword evidence="6" id="KW-0472">Membrane</keyword>
<dbReference type="Pfam" id="PF00134">
    <property type="entry name" value="Cyclin_N"/>
    <property type="match status" value="1"/>
</dbReference>
<evidence type="ECO:0000313" key="8">
    <source>
        <dbReference type="Proteomes" id="UP000887581"/>
    </source>
</evidence>
<reference evidence="9" key="1">
    <citation type="submission" date="2022-11" db="UniProtKB">
        <authorList>
            <consortium name="WormBaseParasite"/>
        </authorList>
    </citation>
    <scope>IDENTIFICATION</scope>
</reference>
<dbReference type="GO" id="GO:0004499">
    <property type="term" value="F:N,N-dimethylaniline monooxygenase activity"/>
    <property type="evidence" value="ECO:0007669"/>
    <property type="project" value="InterPro"/>
</dbReference>
<evidence type="ECO:0000256" key="1">
    <source>
        <dbReference type="ARBA" id="ARBA00022630"/>
    </source>
</evidence>
<dbReference type="GO" id="GO:0050660">
    <property type="term" value="F:flavin adenine dinucleotide binding"/>
    <property type="evidence" value="ECO:0007669"/>
    <property type="project" value="InterPro"/>
</dbReference>